<dbReference type="HOGENOM" id="CLU_2222061_0_0_12"/>
<dbReference type="PATRIC" id="fig|999432.5.peg.785"/>
<organism evidence="1">
    <name type="scientific">Treponema denticola H-22</name>
    <dbReference type="NCBI Taxonomy" id="999432"/>
    <lineage>
        <taxon>Bacteria</taxon>
        <taxon>Pseudomonadati</taxon>
        <taxon>Spirochaetota</taxon>
        <taxon>Spirochaetia</taxon>
        <taxon>Spirochaetales</taxon>
        <taxon>Treponemataceae</taxon>
        <taxon>Treponema</taxon>
    </lineage>
</organism>
<evidence type="ECO:0008006" key="2">
    <source>
        <dbReference type="Google" id="ProtNLM"/>
    </source>
</evidence>
<dbReference type="RefSeq" id="WP_002668331.1">
    <property type="nucleotide sequence ID" value="NZ_CM001795.1"/>
</dbReference>
<reference evidence="1" key="1">
    <citation type="submission" date="2012-01" db="EMBL/GenBank/DDBJ databases">
        <title>The Genome Sequence of Treponema denticola H-22.</title>
        <authorList>
            <consortium name="The Broad Institute Genome Sequencing Platform"/>
            <person name="Earl A."/>
            <person name="Ward D."/>
            <person name="Feldgarden M."/>
            <person name="Gevers D."/>
            <person name="Blanton J.M."/>
            <person name="Fenno C.J."/>
            <person name="Baranova O.V."/>
            <person name="Mathney J."/>
            <person name="Dewhirst F.E."/>
            <person name="Izard J."/>
            <person name="Young S.K."/>
            <person name="Zeng Q."/>
            <person name="Gargeya S."/>
            <person name="Fitzgerald M."/>
            <person name="Haas B."/>
            <person name="Abouelleil A."/>
            <person name="Alvarado L."/>
            <person name="Arachchi H.M."/>
            <person name="Berlin A."/>
            <person name="Chapman S.B."/>
            <person name="Gearin G."/>
            <person name="Goldberg J."/>
            <person name="Griggs A."/>
            <person name="Gujja S."/>
            <person name="Hansen M."/>
            <person name="Heiman D."/>
            <person name="Howarth C."/>
            <person name="Larimer J."/>
            <person name="Lui A."/>
            <person name="MacDonald P.J.P."/>
            <person name="McCowen C."/>
            <person name="Montmayeur A."/>
            <person name="Murphy C."/>
            <person name="Neiman D."/>
            <person name="Pearson M."/>
            <person name="Priest M."/>
            <person name="Roberts A."/>
            <person name="Saif S."/>
            <person name="Shea T."/>
            <person name="Sisk P."/>
            <person name="Stolte C."/>
            <person name="Sykes S."/>
            <person name="Wortman J."/>
            <person name="Nusbaum C."/>
            <person name="Birren B."/>
        </authorList>
    </citation>
    <scope>NUCLEOTIDE SEQUENCE [LARGE SCALE GENOMIC DNA]</scope>
    <source>
        <strain evidence="1">H-22</strain>
    </source>
</reference>
<dbReference type="InterPro" id="IPR011006">
    <property type="entry name" value="CheY-like_superfamily"/>
</dbReference>
<dbReference type="AlphaFoldDB" id="A0A0E2E674"/>
<gene>
    <name evidence="1" type="ORF">HMPREF9726_00757</name>
</gene>
<accession>A0A0E2E674</accession>
<comment type="caution">
    <text evidence="1">The sequence shown here is derived from an EMBL/GenBank/DDBJ whole genome shotgun (WGS) entry which is preliminary data.</text>
</comment>
<evidence type="ECO:0000313" key="1">
    <source>
        <dbReference type="EMBL" id="EMB34991.1"/>
    </source>
</evidence>
<name>A0A0E2E674_TREDN</name>
<sequence>MICIVCKSEFLAADIRAICLSHVNETIKILPQSLLLHTLTNEDVRLVFFDSSLFTDTASFRKKSPHTQFVVISSIGDEGLAEKALICGASDFLLCPFTEKGVTICL</sequence>
<dbReference type="SUPFAM" id="SSF52172">
    <property type="entry name" value="CheY-like"/>
    <property type="match status" value="1"/>
</dbReference>
<proteinExistence type="predicted"/>
<dbReference type="EMBL" id="AGDV01000006">
    <property type="protein sequence ID" value="EMB34991.1"/>
    <property type="molecule type" value="Genomic_DNA"/>
</dbReference>
<protein>
    <recommendedName>
        <fullName evidence="2">Response regulatory domain-containing protein</fullName>
    </recommendedName>
</protein>
<dbReference type="GeneID" id="2740639"/>
<dbReference type="Gene3D" id="3.40.50.2300">
    <property type="match status" value="1"/>
</dbReference>
<dbReference type="Proteomes" id="UP000011705">
    <property type="component" value="Chromosome"/>
</dbReference>